<keyword evidence="6" id="KW-0456">Lyase</keyword>
<dbReference type="Gene3D" id="1.10.275.10">
    <property type="entry name" value="Fumarase/aspartase (N-terminal domain)"/>
    <property type="match status" value="1"/>
</dbReference>
<evidence type="ECO:0000256" key="1">
    <source>
        <dbReference type="ARBA" id="ARBA00004941"/>
    </source>
</evidence>
<dbReference type="PANTHER" id="PTHR43814">
    <property type="entry name" value="ARGININOSUCCINATE LYASE"/>
    <property type="match status" value="1"/>
</dbReference>
<dbReference type="GO" id="GO:0005829">
    <property type="term" value="C:cytosol"/>
    <property type="evidence" value="ECO:0007669"/>
    <property type="project" value="TreeGrafter"/>
</dbReference>
<sequence length="445" mass="50040">MTSVKAYPPSHKATAGKKQKFYCAVENKGGTTGTPVLCYKYFVAGDGSFYMKKLWQTNWELDKKVEAFETKEDLAMDQKLLKYDLLGTKAHAKSLFLMGIYGKKELRQVLDCLNSLTILVEQGKFHLKMGDEDMHTAIEAHLTEKLGLAGEKIHTARSRNDQVATATRLYIKENLEEIIKKVKAAMRLIDQSGDKYSKLFMPGFTHTRKAMPYTFGAWLHSFSESFQDDVIQMKAALKITDKSALGTGAGYGLPLDYPRSAAASDIGFSAIIENALYCQNSRGKSEAVVVSSLISLALTINKFVSDLLFFSSDTLGFIEIDKSLTSGSSIMPHKKNLDIAELLRSKVHRLTANYINITGLAANLMSGYHRDFQEIKRPLFDSIEQTLESLEMMLILVKNLKPVKEKLEQADTPELHAAEEAYKLVKKGHSFRQAYRRIAARYRQR</sequence>
<accession>A0A0G0ZEL8</accession>
<evidence type="ECO:0000313" key="6">
    <source>
        <dbReference type="EMBL" id="KKS47180.1"/>
    </source>
</evidence>
<dbReference type="EC" id="4.3.2.1" evidence="2 4"/>
<dbReference type="UniPathway" id="UPA00068">
    <property type="reaction ID" value="UER00114"/>
</dbReference>
<dbReference type="PROSITE" id="PS00163">
    <property type="entry name" value="FUMARATE_LYASES"/>
    <property type="match status" value="1"/>
</dbReference>
<dbReference type="NCBIfam" id="TIGR00838">
    <property type="entry name" value="argH"/>
    <property type="match status" value="1"/>
</dbReference>
<evidence type="ECO:0000256" key="4">
    <source>
        <dbReference type="NCBIfam" id="TIGR00838"/>
    </source>
</evidence>
<evidence type="ECO:0000256" key="3">
    <source>
        <dbReference type="ARBA" id="ARBA00022571"/>
    </source>
</evidence>
<keyword evidence="3" id="KW-0055">Arginine biosynthesis</keyword>
<feature type="domain" description="Fumarate lyase N-terminal" evidence="5">
    <location>
        <begin position="72"/>
        <end position="349"/>
    </location>
</feature>
<dbReference type="SUPFAM" id="SSF48557">
    <property type="entry name" value="L-aspartase-like"/>
    <property type="match status" value="1"/>
</dbReference>
<dbReference type="InterPro" id="IPR000362">
    <property type="entry name" value="Fumarate_lyase_fam"/>
</dbReference>
<comment type="pathway">
    <text evidence="1">Amino-acid biosynthesis; L-arginine biosynthesis; L-arginine from L-ornithine and carbamoyl phosphate: step 3/3.</text>
</comment>
<organism evidence="6 7">
    <name type="scientific">Candidatus Gottesmanbacteria bacterium GW2011_GWA2_42_18</name>
    <dbReference type="NCBI Taxonomy" id="1618442"/>
    <lineage>
        <taxon>Bacteria</taxon>
        <taxon>Candidatus Gottesmaniibacteriota</taxon>
    </lineage>
</organism>
<dbReference type="Pfam" id="PF00206">
    <property type="entry name" value="Lyase_1"/>
    <property type="match status" value="1"/>
</dbReference>
<name>A0A0G0ZEL8_9BACT</name>
<dbReference type="Gene3D" id="1.10.40.30">
    <property type="entry name" value="Fumarase/aspartase (C-terminal domain)"/>
    <property type="match status" value="1"/>
</dbReference>
<dbReference type="Gene3D" id="1.20.200.10">
    <property type="entry name" value="Fumarase/aspartase (Central domain)"/>
    <property type="match status" value="1"/>
</dbReference>
<dbReference type="InterPro" id="IPR008948">
    <property type="entry name" value="L-Aspartase-like"/>
</dbReference>
<comment type="caution">
    <text evidence="6">The sequence shown here is derived from an EMBL/GenBank/DDBJ whole genome shotgun (WGS) entry which is preliminary data.</text>
</comment>
<dbReference type="GO" id="GO:0004056">
    <property type="term" value="F:argininosuccinate lyase activity"/>
    <property type="evidence" value="ECO:0007669"/>
    <property type="project" value="UniProtKB-UniRule"/>
</dbReference>
<proteinExistence type="predicted"/>
<evidence type="ECO:0000259" key="5">
    <source>
        <dbReference type="Pfam" id="PF00206"/>
    </source>
</evidence>
<dbReference type="InterPro" id="IPR020557">
    <property type="entry name" value="Fumarate_lyase_CS"/>
</dbReference>
<dbReference type="AlphaFoldDB" id="A0A0G0ZEL8"/>
<protein>
    <recommendedName>
        <fullName evidence="2 4">Argininosuccinate lyase</fullName>
        <ecNumber evidence="2 4">4.3.2.1</ecNumber>
    </recommendedName>
</protein>
<dbReference type="InterPro" id="IPR022761">
    <property type="entry name" value="Fumarate_lyase_N"/>
</dbReference>
<reference evidence="6 7" key="1">
    <citation type="journal article" date="2015" name="Nature">
        <title>rRNA introns, odd ribosomes, and small enigmatic genomes across a large radiation of phyla.</title>
        <authorList>
            <person name="Brown C.T."/>
            <person name="Hug L.A."/>
            <person name="Thomas B.C."/>
            <person name="Sharon I."/>
            <person name="Castelle C.J."/>
            <person name="Singh A."/>
            <person name="Wilkins M.J."/>
            <person name="Williams K.H."/>
            <person name="Banfield J.F."/>
        </authorList>
    </citation>
    <scope>NUCLEOTIDE SEQUENCE [LARGE SCALE GENOMIC DNA]</scope>
</reference>
<dbReference type="GO" id="GO:0042450">
    <property type="term" value="P:L-arginine biosynthetic process via ornithine"/>
    <property type="evidence" value="ECO:0007669"/>
    <property type="project" value="UniProtKB-UniRule"/>
</dbReference>
<keyword evidence="3" id="KW-0028">Amino-acid biosynthesis</keyword>
<dbReference type="PRINTS" id="PR00149">
    <property type="entry name" value="FUMRATELYASE"/>
</dbReference>
<evidence type="ECO:0000256" key="2">
    <source>
        <dbReference type="ARBA" id="ARBA00012338"/>
    </source>
</evidence>
<dbReference type="PATRIC" id="fig|1618442.3.peg.441"/>
<evidence type="ECO:0000313" key="7">
    <source>
        <dbReference type="Proteomes" id="UP000034320"/>
    </source>
</evidence>
<dbReference type="PRINTS" id="PR00145">
    <property type="entry name" value="ARGSUCLYASE"/>
</dbReference>
<dbReference type="Proteomes" id="UP000034320">
    <property type="component" value="Unassembled WGS sequence"/>
</dbReference>
<gene>
    <name evidence="6" type="ORF">UV09_C0008G0046</name>
</gene>
<dbReference type="InterPro" id="IPR024083">
    <property type="entry name" value="Fumarase/histidase_N"/>
</dbReference>
<dbReference type="EMBL" id="LCDD01000008">
    <property type="protein sequence ID" value="KKS47180.1"/>
    <property type="molecule type" value="Genomic_DNA"/>
</dbReference>
<dbReference type="PANTHER" id="PTHR43814:SF1">
    <property type="entry name" value="ARGININOSUCCINATE LYASE"/>
    <property type="match status" value="1"/>
</dbReference>
<dbReference type="InterPro" id="IPR009049">
    <property type="entry name" value="Argininosuccinate_lyase"/>
</dbReference>